<comment type="cofactor">
    <cofactor evidence="1">
        <name>Mg(2+)</name>
        <dbReference type="ChEBI" id="CHEBI:18420"/>
    </cofactor>
</comment>
<feature type="domain" description="YutG/PgpA" evidence="3">
    <location>
        <begin position="7"/>
        <end position="141"/>
    </location>
</feature>
<comment type="pathway">
    <text evidence="1">Phospholipid metabolism; phosphatidylglycerol biosynthesis; phosphatidylglycerol from CDP-diacylglycerol: step 2/2.</text>
</comment>
<evidence type="ECO:0000313" key="4">
    <source>
        <dbReference type="EMBL" id="MCK8783558.1"/>
    </source>
</evidence>
<name>A0A9X1Y506_9PROT</name>
<dbReference type="SUPFAM" id="SSF101307">
    <property type="entry name" value="YutG-like"/>
    <property type="match status" value="1"/>
</dbReference>
<dbReference type="Proteomes" id="UP001139516">
    <property type="component" value="Unassembled WGS sequence"/>
</dbReference>
<keyword evidence="1" id="KW-0460">Magnesium</keyword>
<evidence type="ECO:0000313" key="5">
    <source>
        <dbReference type="Proteomes" id="UP001139516"/>
    </source>
</evidence>
<keyword evidence="1" id="KW-1003">Cell membrane</keyword>
<keyword evidence="1" id="KW-0378">Hydrolase</keyword>
<keyword evidence="1" id="KW-0595">Phospholipid degradation</keyword>
<dbReference type="EC" id="3.1.3.27" evidence="1"/>
<dbReference type="PANTHER" id="PTHR36305:SF1">
    <property type="entry name" value="PHOSPHATIDYLGLYCEROPHOSPHATASE A"/>
    <property type="match status" value="1"/>
</dbReference>
<evidence type="ECO:0000256" key="1">
    <source>
        <dbReference type="PIRNR" id="PIRNR006162"/>
    </source>
</evidence>
<accession>A0A9X1Y506</accession>
<dbReference type="Pfam" id="PF04608">
    <property type="entry name" value="PgpA"/>
    <property type="match status" value="1"/>
</dbReference>
<keyword evidence="1" id="KW-1208">Phospholipid metabolism</keyword>
<keyword evidence="5" id="KW-1185">Reference proteome</keyword>
<reference evidence="4" key="1">
    <citation type="submission" date="2022-04" db="EMBL/GenBank/DDBJ databases">
        <title>Roseomonas acroporae sp. nov., isolated from coral Acropora digitifera.</title>
        <authorList>
            <person name="Sun H."/>
        </authorList>
    </citation>
    <scope>NUCLEOTIDE SEQUENCE</scope>
    <source>
        <strain evidence="4">NAR14</strain>
    </source>
</reference>
<dbReference type="GO" id="GO:0008962">
    <property type="term" value="F:phosphatidylglycerophosphatase activity"/>
    <property type="evidence" value="ECO:0007669"/>
    <property type="project" value="UniProtKB-EC"/>
</dbReference>
<keyword evidence="2" id="KW-1133">Transmembrane helix</keyword>
<feature type="transmembrane region" description="Helical" evidence="2">
    <location>
        <begin position="125"/>
        <end position="146"/>
    </location>
</feature>
<feature type="transmembrane region" description="Helical" evidence="2">
    <location>
        <begin position="28"/>
        <end position="54"/>
    </location>
</feature>
<proteinExistence type="predicted"/>
<keyword evidence="1" id="KW-0443">Lipid metabolism</keyword>
<protein>
    <recommendedName>
        <fullName evidence="1">Phosphatidylglycerophosphatase A</fullName>
        <ecNumber evidence="1">3.1.3.27</ecNumber>
    </recommendedName>
    <alternativeName>
        <fullName evidence="1">Phosphatidylglycerolphosphate phosphatase A</fullName>
    </alternativeName>
</protein>
<gene>
    <name evidence="4" type="ORF">M0638_04080</name>
</gene>
<dbReference type="AlphaFoldDB" id="A0A9X1Y506"/>
<dbReference type="GO" id="GO:0005886">
    <property type="term" value="C:plasma membrane"/>
    <property type="evidence" value="ECO:0007669"/>
    <property type="project" value="UniProtKB-SubCell"/>
</dbReference>
<dbReference type="InterPro" id="IPR007686">
    <property type="entry name" value="YutG/PgpA"/>
</dbReference>
<dbReference type="PANTHER" id="PTHR36305">
    <property type="entry name" value="PHOSPHATIDYLGLYCEROPHOSPHATASE A"/>
    <property type="match status" value="1"/>
</dbReference>
<comment type="subcellular location">
    <subcellularLocation>
        <location evidence="1">Cell inner membrane</location>
        <topology evidence="1">Multi-pass membrane protein</topology>
    </subcellularLocation>
</comment>
<comment type="catalytic activity">
    <reaction evidence="1">
        <text>a 1,2-diacyl-sn-glycero-3-phospho-(1'-sn-glycero-3'-phosphate) + H2O = a 1,2-diacyl-sn-glycero-3-phospho-(1'-sn-glycerol) + phosphate</text>
        <dbReference type="Rhea" id="RHEA:33751"/>
        <dbReference type="ChEBI" id="CHEBI:15377"/>
        <dbReference type="ChEBI" id="CHEBI:43474"/>
        <dbReference type="ChEBI" id="CHEBI:60110"/>
        <dbReference type="ChEBI" id="CHEBI:64716"/>
        <dbReference type="EC" id="3.1.3.27"/>
    </reaction>
</comment>
<keyword evidence="1" id="KW-0479">Metal-binding</keyword>
<dbReference type="EMBL" id="JALPRX010000014">
    <property type="protein sequence ID" value="MCK8783558.1"/>
    <property type="molecule type" value="Genomic_DNA"/>
</dbReference>
<dbReference type="PIRSF" id="PIRSF006162">
    <property type="entry name" value="PgpA"/>
    <property type="match status" value="1"/>
</dbReference>
<evidence type="ECO:0000256" key="2">
    <source>
        <dbReference type="SAM" id="Phobius"/>
    </source>
</evidence>
<dbReference type="GO" id="GO:0009395">
    <property type="term" value="P:phospholipid catabolic process"/>
    <property type="evidence" value="ECO:0007669"/>
    <property type="project" value="UniProtKB-KW"/>
</dbReference>
<keyword evidence="1" id="KW-0442">Lipid degradation</keyword>
<keyword evidence="1 2" id="KW-0812">Transmembrane</keyword>
<dbReference type="InterPro" id="IPR036681">
    <property type="entry name" value="PgpA-like_sf"/>
</dbReference>
<keyword evidence="1 2" id="KW-0472">Membrane</keyword>
<dbReference type="RefSeq" id="WP_248665683.1">
    <property type="nucleotide sequence ID" value="NZ_JALPRX010000014.1"/>
</dbReference>
<dbReference type="GO" id="GO:0046872">
    <property type="term" value="F:metal ion binding"/>
    <property type="evidence" value="ECO:0007669"/>
    <property type="project" value="UniProtKB-KW"/>
</dbReference>
<comment type="caution">
    <text evidence="4">The sequence shown here is derived from an EMBL/GenBank/DDBJ whole genome shotgun (WGS) entry which is preliminary data.</text>
</comment>
<evidence type="ECO:0000259" key="3">
    <source>
        <dbReference type="Pfam" id="PF04608"/>
    </source>
</evidence>
<keyword evidence="1" id="KW-0997">Cell inner membrane</keyword>
<comment type="function">
    <text evidence="1">Lipid phosphatase which dephosphorylates phosphatidylglycerophosphate (PGP) to phosphatidylglycerol (PG).</text>
</comment>
<sequence length="162" mass="16933">MTPLRLAASLGGIGMARRAPGTWGSLAVLPLGLLAVEWRLLLAGLFAAVGWWVVRALLRRSHLADADPAWVVIDEAAGQMLALAALPAHPTGFGIALAFLLFRLFDIAKPGPVGWADRLHGATGVILDDLVAGAIAGALLLGYGLLLPPQDPPAFFHLGVLR</sequence>
<organism evidence="4 5">
    <name type="scientific">Roseomonas acroporae</name>
    <dbReference type="NCBI Taxonomy" id="2937791"/>
    <lineage>
        <taxon>Bacteria</taxon>
        <taxon>Pseudomonadati</taxon>
        <taxon>Pseudomonadota</taxon>
        <taxon>Alphaproteobacteria</taxon>
        <taxon>Acetobacterales</taxon>
        <taxon>Roseomonadaceae</taxon>
        <taxon>Roseomonas</taxon>
    </lineage>
</organism>
<dbReference type="InterPro" id="IPR026037">
    <property type="entry name" value="PgpA"/>
</dbReference>
<feature type="transmembrane region" description="Helical" evidence="2">
    <location>
        <begin position="81"/>
        <end position="105"/>
    </location>
</feature>
<dbReference type="CDD" id="cd06971">
    <property type="entry name" value="PgpA"/>
    <property type="match status" value="1"/>
</dbReference>